<evidence type="ECO:0000313" key="2">
    <source>
        <dbReference type="Proteomes" id="UP000191672"/>
    </source>
</evidence>
<keyword evidence="2" id="KW-1185">Reference proteome</keyword>
<name>A0A1V6Q5Y1_9EURO</name>
<gene>
    <name evidence="1" type="ORF">PENANT_c012G09060</name>
</gene>
<accession>A0A1V6Q5Y1</accession>
<sequence>MAPRKQRKSYSTVSTSAISRSLTTEYTKVIGKTIPQLYGKIQEDGAIRQKWLEDPKDPTCTIKPTTLTIKKLKKQGWIFRTNIIHTPCEIKTEFTNQGTLKYEEFRDILLTKPCADSERNFHWILLGNGIIYVKDINRHDGPPFSEIATTLYKAGAPMESLKHVYFDNVVNLNTKRFVVNRLYTEKGLDFLAPRRPIMVWRYDTPEYQGLLGTRLGKAVAYMVLGAFSRGTHYISQVVSFAGPAYPKTIMSNS</sequence>
<evidence type="ECO:0000313" key="1">
    <source>
        <dbReference type="EMBL" id="OQD84645.1"/>
    </source>
</evidence>
<dbReference type="AlphaFoldDB" id="A0A1V6Q5Y1"/>
<proteinExistence type="predicted"/>
<dbReference type="EMBL" id="MDYN01000012">
    <property type="protein sequence ID" value="OQD84645.1"/>
    <property type="molecule type" value="Genomic_DNA"/>
</dbReference>
<organism evidence="1 2">
    <name type="scientific">Penicillium antarcticum</name>
    <dbReference type="NCBI Taxonomy" id="416450"/>
    <lineage>
        <taxon>Eukaryota</taxon>
        <taxon>Fungi</taxon>
        <taxon>Dikarya</taxon>
        <taxon>Ascomycota</taxon>
        <taxon>Pezizomycotina</taxon>
        <taxon>Eurotiomycetes</taxon>
        <taxon>Eurotiomycetidae</taxon>
        <taxon>Eurotiales</taxon>
        <taxon>Aspergillaceae</taxon>
        <taxon>Penicillium</taxon>
    </lineage>
</organism>
<protein>
    <submittedName>
        <fullName evidence="1">Uncharacterized protein</fullName>
    </submittedName>
</protein>
<comment type="caution">
    <text evidence="1">The sequence shown here is derived from an EMBL/GenBank/DDBJ whole genome shotgun (WGS) entry which is preliminary data.</text>
</comment>
<dbReference type="Proteomes" id="UP000191672">
    <property type="component" value="Unassembled WGS sequence"/>
</dbReference>
<reference evidence="2" key="1">
    <citation type="journal article" date="2017" name="Nat. Microbiol.">
        <title>Global analysis of biosynthetic gene clusters reveals vast potential of secondary metabolite production in Penicillium species.</title>
        <authorList>
            <person name="Nielsen J.C."/>
            <person name="Grijseels S."/>
            <person name="Prigent S."/>
            <person name="Ji B."/>
            <person name="Dainat J."/>
            <person name="Nielsen K.F."/>
            <person name="Frisvad J.C."/>
            <person name="Workman M."/>
            <person name="Nielsen J."/>
        </authorList>
    </citation>
    <scope>NUCLEOTIDE SEQUENCE [LARGE SCALE GENOMIC DNA]</scope>
    <source>
        <strain evidence="2">IBT 31811</strain>
    </source>
</reference>